<dbReference type="AlphaFoldDB" id="A0A9Q3D2G4"/>
<keyword evidence="4" id="KW-1185">Reference proteome</keyword>
<dbReference type="EMBL" id="AVOT02011937">
    <property type="protein sequence ID" value="MBW0493153.1"/>
    <property type="molecule type" value="Genomic_DNA"/>
</dbReference>
<evidence type="ECO:0000313" key="3">
    <source>
        <dbReference type="EMBL" id="MBW0493153.1"/>
    </source>
</evidence>
<evidence type="ECO:0000313" key="4">
    <source>
        <dbReference type="Proteomes" id="UP000765509"/>
    </source>
</evidence>
<feature type="region of interest" description="Disordered" evidence="1">
    <location>
        <begin position="99"/>
        <end position="127"/>
    </location>
</feature>
<keyword evidence="2" id="KW-0732">Signal</keyword>
<comment type="caution">
    <text evidence="3">The sequence shown here is derived from an EMBL/GenBank/DDBJ whole genome shotgun (WGS) entry which is preliminary data.</text>
</comment>
<feature type="region of interest" description="Disordered" evidence="1">
    <location>
        <begin position="174"/>
        <end position="195"/>
    </location>
</feature>
<feature type="signal peptide" evidence="2">
    <location>
        <begin position="1"/>
        <end position="22"/>
    </location>
</feature>
<protein>
    <submittedName>
        <fullName evidence="3">Uncharacterized protein</fullName>
    </submittedName>
</protein>
<name>A0A9Q3D2G4_9BASI</name>
<feature type="chain" id="PRO_5040154774" evidence="2">
    <location>
        <begin position="23"/>
        <end position="533"/>
    </location>
</feature>
<accession>A0A9Q3D2G4</accession>
<organism evidence="3 4">
    <name type="scientific">Austropuccinia psidii MF-1</name>
    <dbReference type="NCBI Taxonomy" id="1389203"/>
    <lineage>
        <taxon>Eukaryota</taxon>
        <taxon>Fungi</taxon>
        <taxon>Dikarya</taxon>
        <taxon>Basidiomycota</taxon>
        <taxon>Pucciniomycotina</taxon>
        <taxon>Pucciniomycetes</taxon>
        <taxon>Pucciniales</taxon>
        <taxon>Sphaerophragmiaceae</taxon>
        <taxon>Austropuccinia</taxon>
    </lineage>
</organism>
<proteinExistence type="predicted"/>
<feature type="compositionally biased region" description="Polar residues" evidence="1">
    <location>
        <begin position="99"/>
        <end position="108"/>
    </location>
</feature>
<evidence type="ECO:0000256" key="1">
    <source>
        <dbReference type="SAM" id="MobiDB-lite"/>
    </source>
</evidence>
<gene>
    <name evidence="3" type="ORF">O181_032868</name>
</gene>
<reference evidence="3" key="1">
    <citation type="submission" date="2021-03" db="EMBL/GenBank/DDBJ databases">
        <title>Draft genome sequence of rust myrtle Austropuccinia psidii MF-1, a brazilian biotype.</title>
        <authorList>
            <person name="Quecine M.C."/>
            <person name="Pachon D.M.R."/>
            <person name="Bonatelli M.L."/>
            <person name="Correr F.H."/>
            <person name="Franceschini L.M."/>
            <person name="Leite T.F."/>
            <person name="Margarido G.R.A."/>
            <person name="Almeida C.A."/>
            <person name="Ferrarezi J.A."/>
            <person name="Labate C.A."/>
        </authorList>
    </citation>
    <scope>NUCLEOTIDE SEQUENCE</scope>
    <source>
        <strain evidence="3">MF-1</strain>
    </source>
</reference>
<evidence type="ECO:0000256" key="2">
    <source>
        <dbReference type="SAM" id="SignalP"/>
    </source>
</evidence>
<sequence length="533" mass="60256">MRFLGTIGLVAGLALGLSPSVATQPSFPNILSNLNGADDTSNILKQGHGVFHTQCSPTTPFSIEPSHLDTYSFRCSPETLATEHAYGRKHLVQERILEQNNPAPSQRPSDAHITVGDENDSQYGFPHPDELIPPVSPLPQTLANDYHENSITSLVDALPKIFTEIVLHQASLPTHSNQPQEQGVSHFPEYFDDQSLPNDDMTLELALEALRNDEKKRKRPPRPKLNPVREWRAFTEGNSIQELELNTRSYKSQKHPKNFTWLPLPIWPSETAQALSPKDFTTLRPFQILTSRHRALCSKEVDRDLIKTLINAYEEQTKEKPTTQHEVLTRKHLPPLSLLHTTHTFKNSMGKKPVLTYLRILRNQNMELEIRVKKRFEQLFIVALFFHSLSLPSSKDVVDEHKTSAFAKWLLNICFNSSSNLPFPVIGKTNIGKAPEINDFRVSQKLIFYFLGTPRCEKVLDATALSLVSEWYKEEQPNAWGTTPVTAAVSRSTTNYGMLGKSSPLLSVNLALRVKSLNYSSRITVPKLTREFK</sequence>
<feature type="compositionally biased region" description="Polar residues" evidence="1">
    <location>
        <begin position="174"/>
        <end position="183"/>
    </location>
</feature>
<dbReference type="Proteomes" id="UP000765509">
    <property type="component" value="Unassembled WGS sequence"/>
</dbReference>